<dbReference type="InterPro" id="IPR045567">
    <property type="entry name" value="CofH/MnqC-like_C"/>
</dbReference>
<evidence type="ECO:0000256" key="8">
    <source>
        <dbReference type="SAM" id="MobiDB-lite"/>
    </source>
</evidence>
<protein>
    <submittedName>
        <fullName evidence="10">Putative Radical SAM superfamily protein</fullName>
    </submittedName>
</protein>
<dbReference type="InterPro" id="IPR034405">
    <property type="entry name" value="F420"/>
</dbReference>
<dbReference type="CDD" id="cd01335">
    <property type="entry name" value="Radical_SAM"/>
    <property type="match status" value="1"/>
</dbReference>
<feature type="domain" description="Radical SAM core" evidence="9">
    <location>
        <begin position="77"/>
        <end position="309"/>
    </location>
</feature>
<name>A0A1B1TCV7_9ARCH</name>
<proteinExistence type="predicted"/>
<dbReference type="PROSITE" id="PS51918">
    <property type="entry name" value="RADICAL_SAM"/>
    <property type="match status" value="1"/>
</dbReference>
<keyword evidence="1 6" id="KW-0004">4Fe-4S</keyword>
<evidence type="ECO:0000256" key="2">
    <source>
        <dbReference type="ARBA" id="ARBA00022691"/>
    </source>
</evidence>
<feature type="region of interest" description="Disordered" evidence="8">
    <location>
        <begin position="381"/>
        <end position="402"/>
    </location>
</feature>
<dbReference type="SUPFAM" id="SSF102114">
    <property type="entry name" value="Radical SAM enzymes"/>
    <property type="match status" value="1"/>
</dbReference>
<evidence type="ECO:0000256" key="6">
    <source>
        <dbReference type="PIRSR" id="PIRSR004762-1"/>
    </source>
</evidence>
<dbReference type="Pfam" id="PF19288">
    <property type="entry name" value="CofH_C"/>
    <property type="match status" value="1"/>
</dbReference>
<dbReference type="InterPro" id="IPR007197">
    <property type="entry name" value="rSAM"/>
</dbReference>
<keyword evidence="3" id="KW-0479">Metal-binding</keyword>
<dbReference type="SFLD" id="SFLDF00343">
    <property type="entry name" value="aminofutalosine_synthase_(mqnE"/>
    <property type="match status" value="1"/>
</dbReference>
<evidence type="ECO:0000256" key="1">
    <source>
        <dbReference type="ARBA" id="ARBA00022485"/>
    </source>
</evidence>
<reference evidence="10" key="2">
    <citation type="journal article" date="2015" name="ISME J.">
        <title>A new class of marine Euryarchaeota group II from the Mediterranean deep chlorophyll maximum.</title>
        <authorList>
            <person name="Martin-Cuadrado A.B."/>
            <person name="Garcia-Heredia I."/>
            <person name="Molto A.G."/>
            <person name="Lopez-Ubeda R."/>
            <person name="Kimes N."/>
            <person name="Lopez-Garcia P."/>
            <person name="Moreira D."/>
            <person name="Rodriguez-Valera F."/>
        </authorList>
    </citation>
    <scope>NUCLEOTIDE SEQUENCE</scope>
</reference>
<feature type="binding site" evidence="7">
    <location>
        <position position="97"/>
    </location>
    <ligand>
        <name>S-adenosyl-L-methionine</name>
        <dbReference type="ChEBI" id="CHEBI:59789"/>
    </ligand>
</feature>
<dbReference type="AlphaFoldDB" id="A0A1B1TCV7"/>
<accession>A0A1B1TCV7</accession>
<evidence type="ECO:0000256" key="4">
    <source>
        <dbReference type="ARBA" id="ARBA00023004"/>
    </source>
</evidence>
<evidence type="ECO:0000256" key="7">
    <source>
        <dbReference type="PIRSR" id="PIRSR004762-2"/>
    </source>
</evidence>
<dbReference type="InterPro" id="IPR058240">
    <property type="entry name" value="rSAM_sf"/>
</dbReference>
<dbReference type="GO" id="GO:0044689">
    <property type="term" value="F:7,8-didemethyl-8-hydroxy-5-deazariboflavin synthase activity"/>
    <property type="evidence" value="ECO:0007669"/>
    <property type="project" value="TreeGrafter"/>
</dbReference>
<dbReference type="PANTHER" id="PTHR43076:SF7">
    <property type="entry name" value="AMINODEOXYFUTALOSINE SYNTHASE"/>
    <property type="match status" value="1"/>
</dbReference>
<organism evidence="10">
    <name type="scientific">uncultured Poseidoniia archaeon</name>
    <dbReference type="NCBI Taxonomy" id="1697135"/>
    <lineage>
        <taxon>Archaea</taxon>
        <taxon>Methanobacteriati</taxon>
        <taxon>Thermoplasmatota</taxon>
        <taxon>Candidatus Poseidoniia</taxon>
        <taxon>environmental samples</taxon>
    </lineage>
</organism>
<dbReference type="SMART" id="SM00729">
    <property type="entry name" value="Elp3"/>
    <property type="match status" value="1"/>
</dbReference>
<reference evidence="10" key="1">
    <citation type="submission" date="2014-11" db="EMBL/GenBank/DDBJ databases">
        <authorList>
            <person name="Zhu J."/>
            <person name="Qi W."/>
            <person name="Song R."/>
        </authorList>
    </citation>
    <scope>NUCLEOTIDE SEQUENCE</scope>
</reference>
<feature type="binding site" evidence="6">
    <location>
        <position position="95"/>
    </location>
    <ligand>
        <name>[4Fe-4S] cluster</name>
        <dbReference type="ChEBI" id="CHEBI:49883"/>
        <note>4Fe-4S-S-AdoMet</note>
    </ligand>
</feature>
<dbReference type="GO" id="GO:0051539">
    <property type="term" value="F:4 iron, 4 sulfur cluster binding"/>
    <property type="evidence" value="ECO:0007669"/>
    <property type="project" value="UniProtKB-KW"/>
</dbReference>
<keyword evidence="5 6" id="KW-0411">Iron-sulfur</keyword>
<evidence type="ECO:0000256" key="3">
    <source>
        <dbReference type="ARBA" id="ARBA00022723"/>
    </source>
</evidence>
<dbReference type="SFLD" id="SFLDG01389">
    <property type="entry name" value="menaquinone_synthsis_involved"/>
    <property type="match status" value="1"/>
</dbReference>
<dbReference type="InterPro" id="IPR013785">
    <property type="entry name" value="Aldolase_TIM"/>
</dbReference>
<feature type="binding site" evidence="7">
    <location>
        <position position="202"/>
    </location>
    <ligand>
        <name>S-adenosyl-L-methionine</name>
        <dbReference type="ChEBI" id="CHEBI:59789"/>
    </ligand>
</feature>
<dbReference type="SFLD" id="SFLDS00029">
    <property type="entry name" value="Radical_SAM"/>
    <property type="match status" value="1"/>
</dbReference>
<dbReference type="GO" id="GO:0016765">
    <property type="term" value="F:transferase activity, transferring alkyl or aryl (other than methyl) groups"/>
    <property type="evidence" value="ECO:0007669"/>
    <property type="project" value="InterPro"/>
</dbReference>
<dbReference type="NCBIfam" id="TIGR00423">
    <property type="entry name" value="CofH family radical SAM protein"/>
    <property type="match status" value="1"/>
</dbReference>
<dbReference type="GO" id="GO:0046872">
    <property type="term" value="F:metal ion binding"/>
    <property type="evidence" value="ECO:0007669"/>
    <property type="project" value="UniProtKB-KW"/>
</dbReference>
<sequence length="402" mass="45007">MIGTPLAGNNNWRKVLENFSLPVSVKHDPLLVECYNILIKGGNVDVDLGTKLFQSSNLSGISALANLIKKSRFSNYVYFNDNLHVNTTNICILACRFCAFRKGPRHNDAYALSVDEYLHRIKPFSEVIDEVHSVGGLHPDWTVEYYEELYRAAKKTFPHIHIKSLTAVEVKHISSRSGINVEETLSRLKLAGLDSLPGGGAEILVDSVRDRICRGKESSDEYLSIHEIAHGLGIKTNCTMLFGTVETVRERAIHLYKLRTQQDVSNGFQCFVPYPFLPDKSRLPEAQLASMNEIIRVIAISRIMLDNIPHIKAYRMNIGSHVASIALNSGADDIDGTVNHEEIMHEAGSSARLDSDSEVLARIIENVDSIPIKRNTTYSNFTRYNRKPDDDSRRLPVAQSTS</sequence>
<evidence type="ECO:0000256" key="5">
    <source>
        <dbReference type="ARBA" id="ARBA00023014"/>
    </source>
</evidence>
<comment type="cofactor">
    <cofactor evidence="6">
        <name>[4Fe-4S] cluster</name>
        <dbReference type="ChEBI" id="CHEBI:49883"/>
    </cofactor>
    <text evidence="6">Binds 1 [4Fe-4S] cluster. The cluster is coordinated with 3 cysteines and an exchangeable S-adenosyl-L-methionine.</text>
</comment>
<evidence type="ECO:0000313" key="10">
    <source>
        <dbReference type="EMBL" id="ANV80110.1"/>
    </source>
</evidence>
<keyword evidence="2 6" id="KW-0949">S-adenosyl-L-methionine</keyword>
<dbReference type="Gene3D" id="3.20.20.70">
    <property type="entry name" value="Aldolase class I"/>
    <property type="match status" value="1"/>
</dbReference>
<feature type="binding site" evidence="6">
    <location>
        <position position="91"/>
    </location>
    <ligand>
        <name>[4Fe-4S] cluster</name>
        <dbReference type="ChEBI" id="CHEBI:49883"/>
        <note>4Fe-4S-S-AdoMet</note>
    </ligand>
</feature>
<feature type="binding site" evidence="6">
    <location>
        <position position="98"/>
    </location>
    <ligand>
        <name>[4Fe-4S] cluster</name>
        <dbReference type="ChEBI" id="CHEBI:49883"/>
        <note>4Fe-4S-S-AdoMet</note>
    </ligand>
</feature>
<dbReference type="InterPro" id="IPR020050">
    <property type="entry name" value="FO_synthase_su2"/>
</dbReference>
<dbReference type="PANTHER" id="PTHR43076">
    <property type="entry name" value="FO SYNTHASE (COFH)"/>
    <property type="match status" value="1"/>
</dbReference>
<dbReference type="SFLD" id="SFLDG01064">
    <property type="entry name" value="F420__menaquinone_cofactor_bio"/>
    <property type="match status" value="1"/>
</dbReference>
<dbReference type="InterPro" id="IPR006638">
    <property type="entry name" value="Elp3/MiaA/NifB-like_rSAM"/>
</dbReference>
<dbReference type="PIRSF" id="PIRSF004762">
    <property type="entry name" value="CHP00423"/>
    <property type="match status" value="1"/>
</dbReference>
<keyword evidence="4 6" id="KW-0408">Iron</keyword>
<dbReference type="Pfam" id="PF04055">
    <property type="entry name" value="Radical_SAM"/>
    <property type="match status" value="1"/>
</dbReference>
<evidence type="ECO:0000259" key="9">
    <source>
        <dbReference type="PROSITE" id="PS51918"/>
    </source>
</evidence>
<dbReference type="EMBL" id="KP211873">
    <property type="protein sequence ID" value="ANV80110.1"/>
    <property type="molecule type" value="Genomic_DNA"/>
</dbReference>